<gene>
    <name evidence="1" type="ORF">NM208_g6798</name>
</gene>
<protein>
    <submittedName>
        <fullName evidence="1">Uncharacterized protein</fullName>
    </submittedName>
</protein>
<evidence type="ECO:0000313" key="1">
    <source>
        <dbReference type="EMBL" id="KAJ3536267.1"/>
    </source>
</evidence>
<comment type="caution">
    <text evidence="1">The sequence shown here is derived from an EMBL/GenBank/DDBJ whole genome shotgun (WGS) entry which is preliminary data.</text>
</comment>
<name>A0ACC1SBJ6_9HYPO</name>
<sequence length="704" mass="79296">MAQPRTYDKDFISRPAPAAKPKRIVVCCDGTWQSATTIDPEKGCPSNVARFSRVLAKTGLDRKQNEWQQLVYYDAGVGTGDITGAEATRQGSQGLGLLENVLEAYNFIVSNYSQGDELYFFGFSRGAFTVRATAGLVQEVGIIKSHLMSHFLEHYGNFIRGENFTKSFTETAHWTKFLAHSDSAVYCPGKDTVIQVIGVWDTVGALGIPDMGHLIKIDNSRWRKAYQFHNTDLSANVKHAYQALALDERRGPFAPCLWCVKPGNETTRLVQCWFPGAHINVGGGSSDNAQTEEDKQKGNLPKGDREKLSSVAYAWMLDRIRPHLALDEDALKMQLAEIEGVINHPDDPKMLAWEENQEWLLGKIDDSFTKEYKAMGNPENRTPKEYFKAEEGKPEIGYTVERVHPSVHFRQEYHRNLNKKLKKPVKVYQPYALEGWERVYEENGYGKNLTPRKGWMWVKYKKGALDANKKRIVELSMWEFEIGNLPDQTSVERWLINKSWNVESYFKAIDQGWEKYDSLTPVLEAARFKARRCAVHYNNFWPANASSFDELLQERRALLNEMLGHIEDQVCIEPPFSVDYGCNIKVGKDFYSNFNLVIVDPALVTIGDRVMCGPNVAIFTASHPTDVRIRRENIEFAGPVTIGDDCWIGGNAVILPGVTIGQGCTVAAGSVVTKDVPAWSVVMGQPARVVRQVECVDDDGKAKE</sequence>
<proteinExistence type="predicted"/>
<evidence type="ECO:0000313" key="2">
    <source>
        <dbReference type="Proteomes" id="UP001148629"/>
    </source>
</evidence>
<keyword evidence="2" id="KW-1185">Reference proteome</keyword>
<accession>A0ACC1SBJ6</accession>
<dbReference type="Proteomes" id="UP001148629">
    <property type="component" value="Unassembled WGS sequence"/>
</dbReference>
<organism evidence="1 2">
    <name type="scientific">Fusarium decemcellulare</name>
    <dbReference type="NCBI Taxonomy" id="57161"/>
    <lineage>
        <taxon>Eukaryota</taxon>
        <taxon>Fungi</taxon>
        <taxon>Dikarya</taxon>
        <taxon>Ascomycota</taxon>
        <taxon>Pezizomycotina</taxon>
        <taxon>Sordariomycetes</taxon>
        <taxon>Hypocreomycetidae</taxon>
        <taxon>Hypocreales</taxon>
        <taxon>Nectriaceae</taxon>
        <taxon>Fusarium</taxon>
        <taxon>Fusarium decemcellulare species complex</taxon>
    </lineage>
</organism>
<dbReference type="EMBL" id="JANRMS010000655">
    <property type="protein sequence ID" value="KAJ3536267.1"/>
    <property type="molecule type" value="Genomic_DNA"/>
</dbReference>
<reference evidence="1" key="1">
    <citation type="submission" date="2022-08" db="EMBL/GenBank/DDBJ databases">
        <title>Genome Sequence of Fusarium decemcellulare.</title>
        <authorList>
            <person name="Buettner E."/>
        </authorList>
    </citation>
    <scope>NUCLEOTIDE SEQUENCE</scope>
    <source>
        <strain evidence="1">Babe19</strain>
    </source>
</reference>